<sequence length="93" mass="9820">MIQIKPSDTVIHVNRGQIDSNRIALKADPAAEAKPVLKAQKGKTGKSDYGNAIDVLDANGEVVGTFVYDPAGILACGAKAVFIAKYGARVRHD</sequence>
<gene>
    <name evidence="1" type="ORF">CcrColossus_gp259</name>
</gene>
<accession>K4JS07</accession>
<evidence type="ECO:0000313" key="1">
    <source>
        <dbReference type="EMBL" id="AFU88129.1"/>
    </source>
</evidence>
<organism evidence="1 2">
    <name type="scientific">Caulobacter phage CcrColossus</name>
    <dbReference type="NCBI Taxonomy" id="1211640"/>
    <lineage>
        <taxon>Viruses</taxon>
        <taxon>Duplodnaviria</taxon>
        <taxon>Heunggongvirae</taxon>
        <taxon>Uroviricota</taxon>
        <taxon>Caudoviricetes</taxon>
        <taxon>Jeanschmidtviridae</taxon>
        <taxon>Colossusvirus</taxon>
        <taxon>Colossusvirus colossus</taxon>
    </lineage>
</organism>
<protein>
    <submittedName>
        <fullName evidence="1">Uncharacterized protein</fullName>
    </submittedName>
</protein>
<dbReference type="Proteomes" id="UP000000463">
    <property type="component" value="Segment"/>
</dbReference>
<keyword evidence="2" id="KW-1185">Reference proteome</keyword>
<dbReference type="EMBL" id="JX100810">
    <property type="protein sequence ID" value="AFU88129.1"/>
    <property type="molecule type" value="Genomic_DNA"/>
</dbReference>
<dbReference type="GeneID" id="13995187"/>
<reference evidence="1 2" key="1">
    <citation type="journal article" date="2012" name="BMC Genomics">
        <title>The Caulobacter crescentus phage phiCbK: genomics of a canonical phage.</title>
        <authorList>
            <person name="Gill J.J."/>
            <person name="Berry J.D."/>
            <person name="Russell W.K."/>
            <person name="Lessor L."/>
            <person name="Escobar Garcia D.A."/>
            <person name="Hernandez D."/>
            <person name="Kane A."/>
            <person name="Keene J."/>
            <person name="Maddox M."/>
            <person name="Martin R."/>
            <person name="Mohan S."/>
            <person name="Thorn A.M."/>
            <person name="Russell D.H."/>
            <person name="Young R."/>
        </authorList>
    </citation>
    <scope>NUCLEOTIDE SEQUENCE [LARGE SCALE GENOMIC DNA]</scope>
</reference>
<dbReference type="KEGG" id="vg:13995187"/>
<dbReference type="RefSeq" id="YP_006988493.1">
    <property type="nucleotide sequence ID" value="NC_019406.1"/>
</dbReference>
<proteinExistence type="predicted"/>
<name>K4JS07_9CAUD</name>
<evidence type="ECO:0000313" key="2">
    <source>
        <dbReference type="Proteomes" id="UP000000463"/>
    </source>
</evidence>